<dbReference type="PANTHER" id="PTHR30005">
    <property type="entry name" value="EXOPOLYPHOSPHATASE"/>
    <property type="match status" value="1"/>
</dbReference>
<gene>
    <name evidence="4" type="primary">ppx</name>
    <name evidence="4" type="ORF">GCM10009332_13380</name>
</gene>
<dbReference type="SUPFAM" id="SSF53067">
    <property type="entry name" value="Actin-like ATPase domain"/>
    <property type="match status" value="2"/>
</dbReference>
<reference evidence="4" key="1">
    <citation type="journal article" date="2014" name="Int. J. Syst. Evol. Microbiol.">
        <title>Complete genome sequence of Corynebacterium casei LMG S-19264T (=DSM 44701T), isolated from a smear-ripened cheese.</title>
        <authorList>
            <consortium name="US DOE Joint Genome Institute (JGI-PGF)"/>
            <person name="Walter F."/>
            <person name="Albersmeier A."/>
            <person name="Kalinowski J."/>
            <person name="Ruckert C."/>
        </authorList>
    </citation>
    <scope>NUCLEOTIDE SEQUENCE</scope>
    <source>
        <strain evidence="4">JCM 30804</strain>
    </source>
</reference>
<dbReference type="RefSeq" id="WP_188919086.1">
    <property type="nucleotide sequence ID" value="NZ_BMPZ01000002.1"/>
</dbReference>
<dbReference type="PIRSF" id="PIRSF001267">
    <property type="entry name" value="Pyrophosphatase_GppA_Ppx"/>
    <property type="match status" value="1"/>
</dbReference>
<dbReference type="PANTHER" id="PTHR30005:SF14">
    <property type="entry name" value="EXOPOLYPHOSPHATASE"/>
    <property type="match status" value="1"/>
</dbReference>
<evidence type="ECO:0000313" key="4">
    <source>
        <dbReference type="EMBL" id="GGI77319.1"/>
    </source>
</evidence>
<organism evidence="4 5">
    <name type="scientific">Shewanella gelidii</name>
    <dbReference type="NCBI Taxonomy" id="1642821"/>
    <lineage>
        <taxon>Bacteria</taxon>
        <taxon>Pseudomonadati</taxon>
        <taxon>Pseudomonadota</taxon>
        <taxon>Gammaproteobacteria</taxon>
        <taxon>Alteromonadales</taxon>
        <taxon>Shewanellaceae</taxon>
        <taxon>Shewanella</taxon>
    </lineage>
</organism>
<sequence>MANPLEVANGRLLVAIDLGSNSFHLGIAREVNGNIQPMYKVKQRVQLAENQDEQGNLCTKAIDRGIECLKQYSQRLSEMRFDDIRIVATFALRQAPNRKLFIKQARAVLDYPIEIISGKEEARLIYAGVSQSRQITLPSLVIDIGGGSTELIVGQGHKPFAMESLSMGCVSYQSRYFPDGSITSKRMKKAVLAAEQQLEVLQKRYLSLDFKGALGCSGTVKAITSLIHQGDLTQSITLDQLNQFADVLIDHQHVDALPYEDLAALRRKVLPSGLAILIACFKQLEIKSMSFCDSALREGVLNEMADKERHHDIQLHSINHLQISYQLDQLHSEHIRASAGYLYHCFEAKHPEHKSWLSYAAAIHEIGLQINYRSIHKHGEYILSNINLAGFNLEEQQFLAFLVRWHRKKLYDCEVPLVQFIEEQQIWPLLICLRLSVLLHLGRRHHIALPQLKQKNNSIQLIFDDAQLDDELLIADLEEEQLQLKQIGWHLTW</sequence>
<dbReference type="FunFam" id="3.30.420.40:FF:000023">
    <property type="entry name" value="Guanosine-5'-triphosphate,3'-diphosphate pyrophosphatase"/>
    <property type="match status" value="1"/>
</dbReference>
<evidence type="ECO:0000256" key="1">
    <source>
        <dbReference type="ARBA" id="ARBA00022801"/>
    </source>
</evidence>
<evidence type="ECO:0000259" key="2">
    <source>
        <dbReference type="Pfam" id="PF02541"/>
    </source>
</evidence>
<dbReference type="InterPro" id="IPR050273">
    <property type="entry name" value="GppA/Ppx_hydrolase"/>
</dbReference>
<reference evidence="4" key="2">
    <citation type="submission" date="2020-09" db="EMBL/GenBank/DDBJ databases">
        <authorList>
            <person name="Sun Q."/>
            <person name="Ohkuma M."/>
        </authorList>
    </citation>
    <scope>NUCLEOTIDE SEQUENCE</scope>
    <source>
        <strain evidence="4">JCM 30804</strain>
    </source>
</reference>
<dbReference type="CDD" id="cd24053">
    <property type="entry name" value="ASKHA_NBD_EcPPX-GppA-like"/>
    <property type="match status" value="1"/>
</dbReference>
<dbReference type="InterPro" id="IPR030673">
    <property type="entry name" value="PyroPPase_GppA_Ppx"/>
</dbReference>
<accession>A0A917JPP6</accession>
<dbReference type="Gene3D" id="1.10.3210.10">
    <property type="entry name" value="Hypothetical protein af1432"/>
    <property type="match status" value="1"/>
</dbReference>
<dbReference type="InterPro" id="IPR048950">
    <property type="entry name" value="Ppx_GppA_C"/>
</dbReference>
<proteinExistence type="predicted"/>
<comment type="caution">
    <text evidence="4">The sequence shown here is derived from an EMBL/GenBank/DDBJ whole genome shotgun (WGS) entry which is preliminary data.</text>
</comment>
<keyword evidence="5" id="KW-1185">Reference proteome</keyword>
<dbReference type="GO" id="GO:0004309">
    <property type="term" value="F:exopolyphosphatase activity"/>
    <property type="evidence" value="ECO:0007669"/>
    <property type="project" value="TreeGrafter"/>
</dbReference>
<evidence type="ECO:0000259" key="3">
    <source>
        <dbReference type="Pfam" id="PF21447"/>
    </source>
</evidence>
<dbReference type="Proteomes" id="UP000613743">
    <property type="component" value="Unassembled WGS sequence"/>
</dbReference>
<keyword evidence="1" id="KW-0378">Hydrolase</keyword>
<protein>
    <submittedName>
        <fullName evidence="4">Exopolyphosphatase</fullName>
    </submittedName>
</protein>
<name>A0A917JPP6_9GAMM</name>
<dbReference type="InterPro" id="IPR043129">
    <property type="entry name" value="ATPase_NBD"/>
</dbReference>
<dbReference type="SUPFAM" id="SSF109604">
    <property type="entry name" value="HD-domain/PDEase-like"/>
    <property type="match status" value="1"/>
</dbReference>
<dbReference type="GO" id="GO:0006798">
    <property type="term" value="P:polyphosphate catabolic process"/>
    <property type="evidence" value="ECO:0007669"/>
    <property type="project" value="TreeGrafter"/>
</dbReference>
<dbReference type="Gene3D" id="3.30.420.40">
    <property type="match status" value="1"/>
</dbReference>
<dbReference type="Pfam" id="PF02541">
    <property type="entry name" value="Ppx-GppA"/>
    <property type="match status" value="1"/>
</dbReference>
<evidence type="ECO:0000313" key="5">
    <source>
        <dbReference type="Proteomes" id="UP000613743"/>
    </source>
</evidence>
<feature type="domain" description="Ppx/GppA phosphatase N-terminal" evidence="2">
    <location>
        <begin position="27"/>
        <end position="308"/>
    </location>
</feature>
<dbReference type="InterPro" id="IPR003695">
    <property type="entry name" value="Ppx_GppA_N"/>
</dbReference>
<dbReference type="Gene3D" id="3.30.420.150">
    <property type="entry name" value="Exopolyphosphatase. Domain 2"/>
    <property type="match status" value="1"/>
</dbReference>
<dbReference type="Pfam" id="PF21447">
    <property type="entry name" value="Ppx-GppA_III"/>
    <property type="match status" value="1"/>
</dbReference>
<feature type="domain" description="Ppx/GppA phosphatase C-terminal" evidence="3">
    <location>
        <begin position="315"/>
        <end position="481"/>
    </location>
</feature>
<dbReference type="EMBL" id="BMPZ01000002">
    <property type="protein sequence ID" value="GGI77319.1"/>
    <property type="molecule type" value="Genomic_DNA"/>
</dbReference>
<dbReference type="AlphaFoldDB" id="A0A917JPP6"/>